<protein>
    <submittedName>
        <fullName evidence="2">Bestrophin homolog</fullName>
    </submittedName>
</protein>
<name>A0AC35THN4_9BILA</name>
<sequence>MTVSYTCDVASSDRIGMLKILFKWKGSMWKSVLFELVVWIFSYSLLALLIRNCLNYEQLEHFKNWRTHLTICLTRIPLVFLLGFFVSVVFNRWMEMFKRIGFIDNVALTLTTYVPDNDPECVQMRRNVVRYCVLSQALVFRDISIEVRKRYPELSCLVDAGLMTQRELDIYNRKESWDTKYWMPIQWSLSIVQDLRFKHTKIMGDPYVVNIVDRIRDFRTDLQLLCCYDWVPVPLSYPQIVYLVVRVYFSISLIARQGLHTDEVDYYIPLMTIIEFFFVVGWVKVAEALLNPFGEDDDDFECSYLLDRNLLKGMDIVQGFYGPGNHEVDLYKQMSIAKPILSKKSVQTRRPVNPYKGSVAGITIANSADGLKKLAASSIFSHDSSLYKVGPSANNFKDSMLHIRKMSTSIAELDEYSLDDSHGKTSFPANDHTIKSSLSHDNLMDRSFVHDNVEYNNHNSRTNYSNRFPKRVHLDSVYEERSSELEGRISEVDDEEEIKSISEESYVDVVLSSAQAFQKLEDLKEKADIKN</sequence>
<evidence type="ECO:0000313" key="1">
    <source>
        <dbReference type="Proteomes" id="UP000095286"/>
    </source>
</evidence>
<organism evidence="1 2">
    <name type="scientific">Rhabditophanes sp. KR3021</name>
    <dbReference type="NCBI Taxonomy" id="114890"/>
    <lineage>
        <taxon>Eukaryota</taxon>
        <taxon>Metazoa</taxon>
        <taxon>Ecdysozoa</taxon>
        <taxon>Nematoda</taxon>
        <taxon>Chromadorea</taxon>
        <taxon>Rhabditida</taxon>
        <taxon>Tylenchina</taxon>
        <taxon>Panagrolaimomorpha</taxon>
        <taxon>Strongyloidoidea</taxon>
        <taxon>Alloionematidae</taxon>
        <taxon>Rhabditophanes</taxon>
    </lineage>
</organism>
<proteinExistence type="predicted"/>
<evidence type="ECO:0000313" key="2">
    <source>
        <dbReference type="WBParaSite" id="RSKR_0000079400.1"/>
    </source>
</evidence>
<reference evidence="2" key="1">
    <citation type="submission" date="2016-11" db="UniProtKB">
        <authorList>
            <consortium name="WormBaseParasite"/>
        </authorList>
    </citation>
    <scope>IDENTIFICATION</scope>
    <source>
        <strain evidence="2">KR3021</strain>
    </source>
</reference>
<dbReference type="Proteomes" id="UP000095286">
    <property type="component" value="Unplaced"/>
</dbReference>
<dbReference type="WBParaSite" id="RSKR_0000079400.1">
    <property type="protein sequence ID" value="RSKR_0000079400.1"/>
    <property type="gene ID" value="RSKR_0000079400"/>
</dbReference>
<accession>A0AC35THN4</accession>